<accession>A0ABS3TC02</accession>
<evidence type="ECO:0000259" key="4">
    <source>
        <dbReference type="PROSITE" id="PS51352"/>
    </source>
</evidence>
<gene>
    <name evidence="5" type="ORF">J4D97_11070</name>
</gene>
<dbReference type="PROSITE" id="PS00194">
    <property type="entry name" value="THIOREDOXIN_1"/>
    <property type="match status" value="1"/>
</dbReference>
<dbReference type="PANTHER" id="PTHR42852:SF13">
    <property type="entry name" value="PROTEIN DIPZ"/>
    <property type="match status" value="1"/>
</dbReference>
<proteinExistence type="predicted"/>
<dbReference type="Pfam" id="PF08534">
    <property type="entry name" value="Redoxin"/>
    <property type="match status" value="1"/>
</dbReference>
<dbReference type="CDD" id="cd02966">
    <property type="entry name" value="TlpA_like_family"/>
    <property type="match status" value="1"/>
</dbReference>
<evidence type="ECO:0000313" key="6">
    <source>
        <dbReference type="Proteomes" id="UP000670527"/>
    </source>
</evidence>
<dbReference type="InterPro" id="IPR017937">
    <property type="entry name" value="Thioredoxin_CS"/>
</dbReference>
<dbReference type="EMBL" id="JAGETX010000005">
    <property type="protein sequence ID" value="MBO3271191.1"/>
    <property type="molecule type" value="Genomic_DNA"/>
</dbReference>
<comment type="subcellular location">
    <subcellularLocation>
        <location evidence="1">Cell envelope</location>
    </subcellularLocation>
</comment>
<keyword evidence="3" id="KW-0676">Redox-active center</keyword>
<evidence type="ECO:0000313" key="5">
    <source>
        <dbReference type="EMBL" id="MBO3271191.1"/>
    </source>
</evidence>
<reference evidence="5 6" key="1">
    <citation type="submission" date="2021-03" db="EMBL/GenBank/DDBJ databases">
        <authorList>
            <person name="Kim M.K."/>
        </authorList>
    </citation>
    <scope>NUCLEOTIDE SEQUENCE [LARGE SCALE GENOMIC DNA]</scope>
    <source>
        <strain evidence="5 6">BT507</strain>
    </source>
</reference>
<dbReference type="InterPro" id="IPR013766">
    <property type="entry name" value="Thioredoxin_domain"/>
</dbReference>
<dbReference type="SUPFAM" id="SSF52833">
    <property type="entry name" value="Thioredoxin-like"/>
    <property type="match status" value="1"/>
</dbReference>
<feature type="domain" description="Thioredoxin" evidence="4">
    <location>
        <begin position="31"/>
        <end position="170"/>
    </location>
</feature>
<dbReference type="InterPro" id="IPR050553">
    <property type="entry name" value="Thioredoxin_ResA/DsbE_sf"/>
</dbReference>
<organism evidence="5 6">
    <name type="scientific">Hymenobacter defluvii</name>
    <dbReference type="NCBI Taxonomy" id="2054411"/>
    <lineage>
        <taxon>Bacteria</taxon>
        <taxon>Pseudomonadati</taxon>
        <taxon>Bacteroidota</taxon>
        <taxon>Cytophagia</taxon>
        <taxon>Cytophagales</taxon>
        <taxon>Hymenobacteraceae</taxon>
        <taxon>Hymenobacter</taxon>
    </lineage>
</organism>
<evidence type="ECO:0000256" key="2">
    <source>
        <dbReference type="ARBA" id="ARBA00022748"/>
    </source>
</evidence>
<evidence type="ECO:0000256" key="3">
    <source>
        <dbReference type="ARBA" id="ARBA00023284"/>
    </source>
</evidence>
<dbReference type="Gene3D" id="3.40.30.10">
    <property type="entry name" value="Glutaredoxin"/>
    <property type="match status" value="1"/>
</dbReference>
<dbReference type="PROSITE" id="PS51352">
    <property type="entry name" value="THIOREDOXIN_2"/>
    <property type="match status" value="1"/>
</dbReference>
<dbReference type="Proteomes" id="UP000670527">
    <property type="component" value="Unassembled WGS sequence"/>
</dbReference>
<sequence>MGTLQRGLLATGLLRPTLPQASTPAPAQPTAATGAAYPDVPLLTLDGHPTNLRALRGKVVFVNLWATWCPPCVAELPSIQALAARVDTQRVAFALVSLDQNPRRAQVFAQRRGLTLPIYFPAAPLPAPFETDAIPATFVLTPDGRVDFHHEGMADYDSQKVKAYLEGLAQP</sequence>
<name>A0ABS3TC02_9BACT</name>
<keyword evidence="6" id="KW-1185">Reference proteome</keyword>
<evidence type="ECO:0000256" key="1">
    <source>
        <dbReference type="ARBA" id="ARBA00004196"/>
    </source>
</evidence>
<comment type="caution">
    <text evidence="5">The sequence shown here is derived from an EMBL/GenBank/DDBJ whole genome shotgun (WGS) entry which is preliminary data.</text>
</comment>
<dbReference type="PANTHER" id="PTHR42852">
    <property type="entry name" value="THIOL:DISULFIDE INTERCHANGE PROTEIN DSBE"/>
    <property type="match status" value="1"/>
</dbReference>
<dbReference type="InterPro" id="IPR013740">
    <property type="entry name" value="Redoxin"/>
</dbReference>
<keyword evidence="2" id="KW-0201">Cytochrome c-type biogenesis</keyword>
<dbReference type="InterPro" id="IPR036249">
    <property type="entry name" value="Thioredoxin-like_sf"/>
</dbReference>
<protein>
    <submittedName>
        <fullName evidence="5">TlpA family protein disulfide reductase</fullName>
    </submittedName>
</protein>